<comment type="subcellular location">
    <subcellularLocation>
        <location evidence="1">Cell membrane</location>
        <topology evidence="1">Peripheral membrane protein</topology>
    </subcellularLocation>
</comment>
<organism evidence="9 10">
    <name type="scientific">Microbispora bryophytorum subsp. camponoti</name>
    <dbReference type="NCBI Taxonomy" id="1677852"/>
    <lineage>
        <taxon>Bacteria</taxon>
        <taxon>Bacillati</taxon>
        <taxon>Actinomycetota</taxon>
        <taxon>Actinomycetes</taxon>
        <taxon>Streptosporangiales</taxon>
        <taxon>Streptosporangiaceae</taxon>
        <taxon>Microbispora</taxon>
    </lineage>
</organism>
<feature type="region of interest" description="Disordered" evidence="7">
    <location>
        <begin position="483"/>
        <end position="503"/>
    </location>
</feature>
<dbReference type="SUPFAM" id="SSF53756">
    <property type="entry name" value="UDP-Glycosyltransferase/glycogen phosphorylase"/>
    <property type="match status" value="1"/>
</dbReference>
<keyword evidence="5" id="KW-0777">Teichoic acid biosynthesis</keyword>
<gene>
    <name evidence="9" type="ORF">IEQ31_12185</name>
</gene>
<dbReference type="InterPro" id="IPR001173">
    <property type="entry name" value="Glyco_trans_2-like"/>
</dbReference>
<evidence type="ECO:0000256" key="2">
    <source>
        <dbReference type="ARBA" id="ARBA00010488"/>
    </source>
</evidence>
<dbReference type="EMBL" id="JACXRZ010000007">
    <property type="protein sequence ID" value="MBD3143937.1"/>
    <property type="molecule type" value="Genomic_DNA"/>
</dbReference>
<dbReference type="CDD" id="cd00761">
    <property type="entry name" value="Glyco_tranf_GTA_type"/>
    <property type="match status" value="1"/>
</dbReference>
<keyword evidence="4" id="KW-0808">Transferase</keyword>
<evidence type="ECO:0000259" key="8">
    <source>
        <dbReference type="Pfam" id="PF00535"/>
    </source>
</evidence>
<keyword evidence="6" id="KW-0472">Membrane</keyword>
<evidence type="ECO:0000256" key="3">
    <source>
        <dbReference type="ARBA" id="ARBA00022475"/>
    </source>
</evidence>
<keyword evidence="10" id="KW-1185">Reference proteome</keyword>
<dbReference type="SUPFAM" id="SSF53448">
    <property type="entry name" value="Nucleotide-diphospho-sugar transferases"/>
    <property type="match status" value="1"/>
</dbReference>
<dbReference type="Proteomes" id="UP000653231">
    <property type="component" value="Unassembled WGS sequence"/>
</dbReference>
<evidence type="ECO:0000313" key="10">
    <source>
        <dbReference type="Proteomes" id="UP000653231"/>
    </source>
</evidence>
<dbReference type="PANTHER" id="PTHR37316">
    <property type="entry name" value="TEICHOIC ACID GLYCEROL-PHOSPHATE PRIMASE"/>
    <property type="match status" value="1"/>
</dbReference>
<name>A0ABR8L1V7_9ACTN</name>
<dbReference type="Gene3D" id="3.40.50.12580">
    <property type="match status" value="1"/>
</dbReference>
<reference evidence="9 10" key="1">
    <citation type="submission" date="2020-09" db="EMBL/GenBank/DDBJ databases">
        <title>Actinomycete isolated from the Camponotus japonicus Mayr.</title>
        <authorList>
            <person name="Gong X."/>
        </authorList>
    </citation>
    <scope>NUCLEOTIDE SEQUENCE [LARGE SCALE GENOMIC DNA]</scope>
    <source>
        <strain evidence="9 10">2C-HV3</strain>
    </source>
</reference>
<dbReference type="Gene3D" id="3.40.50.11820">
    <property type="match status" value="1"/>
</dbReference>
<dbReference type="Gene3D" id="3.90.550.10">
    <property type="entry name" value="Spore Coat Polysaccharide Biosynthesis Protein SpsA, Chain A"/>
    <property type="match status" value="1"/>
</dbReference>
<evidence type="ECO:0000256" key="5">
    <source>
        <dbReference type="ARBA" id="ARBA00022944"/>
    </source>
</evidence>
<feature type="region of interest" description="Disordered" evidence="7">
    <location>
        <begin position="122"/>
        <end position="145"/>
    </location>
</feature>
<sequence>MTVPARLSVVVPLHGGEEHAEECLESLRDQTLDDIEVILVGRPRGLRPPDHRFTLLTLGDGGDDPGTARNAGASFATGRYLAFADPGSVVPAGAYRALVGALEHTGSDLACGRIRAWTPYAPDHTSTPADVPDQKGDPKGDPKGRARLRTHITRHPKLLDDPRAGGTVFRREFWNRHGFAFLAGLGEDFPVTIPAHVLSTSADVLGDVVCLTRGSRPPVDPLRRLEAMLEVSDLLGRHAPQLRTAYDLRLAEGPDLDAVLESVRDPVPSAPAEILGRLGRLDPEAVERLPVLRRLQIHLAACGMTGELAELRTFAASEIRHRGVLRRGLRPRRWYLDYPLRRDPRLPRSLFDATHDLRLVACVDDVRHADDRLALAGHAYIAHLDSGRSRIELWLQRGEERIALPVRRTRRPDVTADSRQSVACHDDSGFETVIALDALPPGRWALHARVRARGVTRAGRAAGAPGERVFDAGNTRVSLTRDRGLTLGPRTGGGPRPDPGGEISTARWTESGELVLEGKGRCSAGRIVLERGTERHSWPVRQDEETWTAAVGRTAEGLPLRSGTWRVLAPSPEGTDARVRLSAALIADPPRPRVTGFHEISVRTSRDGDLSLAVRPALGPHERGPYATRRRRAVAPRRTTLRDAAVFDSYGGGQYSCNPRAVSEELARRHPDMEIVWATRDGQFAVPPGVRLVLYGSREHEEALRTSRFVVANRRTQPGWYRKPRGQTVVQTWHGTPLKRLGLDLEGMPYAQRVPRDELARQVATWDLLLSPSPFATSALRGAFGYDGEILESGYPRNDVLFDPARARAARRRLGLTGDRRIILYAPTWRDDDTGGRLALDPVRAAGALGDDDLLLVRAHYLVARDMTIPNGDRIRDVSRFPDMADLLAAADVLVTDYSSAMFDFACTGRPMVFFTHDLERYRDEVRGFYFDFEAEAPGPVLGTADDVLDVLRYGDLGQFAARYEGFARRYCPWDDGHASARVVARMRP</sequence>
<accession>A0ABR8L1V7</accession>
<dbReference type="PANTHER" id="PTHR37316:SF3">
    <property type="entry name" value="TEICHOIC ACID GLYCEROL-PHOSPHATE TRANSFERASE"/>
    <property type="match status" value="1"/>
</dbReference>
<dbReference type="InterPro" id="IPR043148">
    <property type="entry name" value="TagF_C"/>
</dbReference>
<dbReference type="InterPro" id="IPR029044">
    <property type="entry name" value="Nucleotide-diphossugar_trans"/>
</dbReference>
<dbReference type="InterPro" id="IPR007554">
    <property type="entry name" value="Glycerophosphate_synth"/>
</dbReference>
<dbReference type="Pfam" id="PF04464">
    <property type="entry name" value="Glyphos_transf"/>
    <property type="match status" value="1"/>
</dbReference>
<proteinExistence type="inferred from homology"/>
<evidence type="ECO:0000313" key="9">
    <source>
        <dbReference type="EMBL" id="MBD3143937.1"/>
    </source>
</evidence>
<feature type="compositionally biased region" description="Basic and acidic residues" evidence="7">
    <location>
        <begin position="132"/>
        <end position="144"/>
    </location>
</feature>
<evidence type="ECO:0000256" key="6">
    <source>
        <dbReference type="ARBA" id="ARBA00023136"/>
    </source>
</evidence>
<dbReference type="InterPro" id="IPR051612">
    <property type="entry name" value="Teichoic_Acid_Biosynth"/>
</dbReference>
<evidence type="ECO:0000256" key="7">
    <source>
        <dbReference type="SAM" id="MobiDB-lite"/>
    </source>
</evidence>
<evidence type="ECO:0000256" key="4">
    <source>
        <dbReference type="ARBA" id="ARBA00022679"/>
    </source>
</evidence>
<protein>
    <submittedName>
        <fullName evidence="9">Bifunctional glycosyltransferase family 2 protein/CDP-glycerol:glycerophosphate glycerophosphotransferase</fullName>
    </submittedName>
</protein>
<evidence type="ECO:0000256" key="1">
    <source>
        <dbReference type="ARBA" id="ARBA00004202"/>
    </source>
</evidence>
<feature type="domain" description="Glycosyltransferase 2-like" evidence="8">
    <location>
        <begin position="8"/>
        <end position="116"/>
    </location>
</feature>
<comment type="caution">
    <text evidence="9">The sequence shown here is derived from an EMBL/GenBank/DDBJ whole genome shotgun (WGS) entry which is preliminary data.</text>
</comment>
<dbReference type="Pfam" id="PF00535">
    <property type="entry name" value="Glycos_transf_2"/>
    <property type="match status" value="1"/>
</dbReference>
<keyword evidence="3" id="KW-1003">Cell membrane</keyword>
<dbReference type="InterPro" id="IPR043149">
    <property type="entry name" value="TagF_N"/>
</dbReference>
<comment type="similarity">
    <text evidence="2">Belongs to the CDP-glycerol glycerophosphotransferase family.</text>
</comment>
<dbReference type="RefSeq" id="WP_191051559.1">
    <property type="nucleotide sequence ID" value="NZ_JACXRZ010000007.1"/>
</dbReference>